<keyword evidence="2" id="KW-0472">Membrane</keyword>
<keyword evidence="2" id="KW-0812">Transmembrane</keyword>
<dbReference type="AlphaFoldDB" id="A0A9D9ECC8"/>
<accession>A0A9D9ECC8</accession>
<dbReference type="EMBL" id="JADIMO010000016">
    <property type="protein sequence ID" value="MBO8444250.1"/>
    <property type="molecule type" value="Genomic_DNA"/>
</dbReference>
<name>A0A9D9ECC8_9BACT</name>
<reference evidence="3" key="1">
    <citation type="submission" date="2020-10" db="EMBL/GenBank/DDBJ databases">
        <authorList>
            <person name="Gilroy R."/>
        </authorList>
    </citation>
    <scope>NUCLEOTIDE SEQUENCE</scope>
    <source>
        <strain evidence="3">D5-748</strain>
    </source>
</reference>
<feature type="transmembrane region" description="Helical" evidence="2">
    <location>
        <begin position="17"/>
        <end position="42"/>
    </location>
</feature>
<sequence length="201" mass="23148">MDGVNETLQVAKGISDYGIMIVICAVFLVLASGLMIACFKWFKSVIENIMNDYSDRLERLQETANKSTEAMVDIAEGLIPETQLRIKNISGVFFDLAVEKVCRLIKKIREENHIANTEATKAKIRTLLHNIYEDRNSKFDSFRYRGKPLSQYCNSEWVEWVAKVMADELYNEAGPNNGRAYTNVKAMYENIKLDFYHRLNN</sequence>
<evidence type="ECO:0000313" key="3">
    <source>
        <dbReference type="EMBL" id="MBO8444250.1"/>
    </source>
</evidence>
<organism evidence="3 4">
    <name type="scientific">Candidatus Cryptobacteroides merdavium</name>
    <dbReference type="NCBI Taxonomy" id="2840769"/>
    <lineage>
        <taxon>Bacteria</taxon>
        <taxon>Pseudomonadati</taxon>
        <taxon>Bacteroidota</taxon>
        <taxon>Bacteroidia</taxon>
        <taxon>Bacteroidales</taxon>
        <taxon>Candidatus Cryptobacteroides</taxon>
    </lineage>
</organism>
<proteinExistence type="predicted"/>
<evidence type="ECO:0000256" key="2">
    <source>
        <dbReference type="SAM" id="Phobius"/>
    </source>
</evidence>
<comment type="caution">
    <text evidence="3">The sequence shown here is derived from an EMBL/GenBank/DDBJ whole genome shotgun (WGS) entry which is preliminary data.</text>
</comment>
<evidence type="ECO:0000256" key="1">
    <source>
        <dbReference type="SAM" id="Coils"/>
    </source>
</evidence>
<evidence type="ECO:0000313" key="4">
    <source>
        <dbReference type="Proteomes" id="UP000823619"/>
    </source>
</evidence>
<feature type="coiled-coil region" evidence="1">
    <location>
        <begin position="43"/>
        <end position="70"/>
    </location>
</feature>
<gene>
    <name evidence="3" type="ORF">IAC23_00960</name>
</gene>
<reference evidence="3" key="2">
    <citation type="journal article" date="2021" name="PeerJ">
        <title>Extensive microbial diversity within the chicken gut microbiome revealed by metagenomics and culture.</title>
        <authorList>
            <person name="Gilroy R."/>
            <person name="Ravi A."/>
            <person name="Getino M."/>
            <person name="Pursley I."/>
            <person name="Horton D.L."/>
            <person name="Alikhan N.F."/>
            <person name="Baker D."/>
            <person name="Gharbi K."/>
            <person name="Hall N."/>
            <person name="Watson M."/>
            <person name="Adriaenssens E.M."/>
            <person name="Foster-Nyarko E."/>
            <person name="Jarju S."/>
            <person name="Secka A."/>
            <person name="Antonio M."/>
            <person name="Oren A."/>
            <person name="Chaudhuri R.R."/>
            <person name="La Ragione R."/>
            <person name="Hildebrand F."/>
            <person name="Pallen M.J."/>
        </authorList>
    </citation>
    <scope>NUCLEOTIDE SEQUENCE</scope>
    <source>
        <strain evidence="3">D5-748</strain>
    </source>
</reference>
<protein>
    <submittedName>
        <fullName evidence="3">Uncharacterized protein</fullName>
    </submittedName>
</protein>
<dbReference type="Proteomes" id="UP000823619">
    <property type="component" value="Unassembled WGS sequence"/>
</dbReference>
<keyword evidence="2" id="KW-1133">Transmembrane helix</keyword>
<keyword evidence="1" id="KW-0175">Coiled coil</keyword>